<keyword evidence="5 9" id="KW-0479">Metal-binding</keyword>
<dbReference type="EMBL" id="JADILZ010000079">
    <property type="protein sequence ID" value="MBO8478901.1"/>
    <property type="molecule type" value="Genomic_DNA"/>
</dbReference>
<dbReference type="InterPro" id="IPR012838">
    <property type="entry name" value="PFL1_activating"/>
</dbReference>
<name>A0A9D9IVP3_9BACT</name>
<dbReference type="Pfam" id="PF04055">
    <property type="entry name" value="Radical_SAM"/>
    <property type="match status" value="1"/>
</dbReference>
<evidence type="ECO:0000256" key="9">
    <source>
        <dbReference type="RuleBase" id="RU362053"/>
    </source>
</evidence>
<dbReference type="InterPro" id="IPR001989">
    <property type="entry name" value="Radical_activat_CS"/>
</dbReference>
<dbReference type="GO" id="GO:0046872">
    <property type="term" value="F:metal ion binding"/>
    <property type="evidence" value="ECO:0007669"/>
    <property type="project" value="UniProtKB-UniRule"/>
</dbReference>
<evidence type="ECO:0000313" key="11">
    <source>
        <dbReference type="EMBL" id="MBO8478901.1"/>
    </source>
</evidence>
<keyword evidence="4 9" id="KW-0949">S-adenosyl-L-methionine</keyword>
<dbReference type="Gene3D" id="3.20.20.70">
    <property type="entry name" value="Aldolase class I"/>
    <property type="match status" value="1"/>
</dbReference>
<comment type="similarity">
    <text evidence="2 9">Belongs to the organic radical-activating enzymes family.</text>
</comment>
<evidence type="ECO:0000256" key="1">
    <source>
        <dbReference type="ARBA" id="ARBA00002918"/>
    </source>
</evidence>
<dbReference type="CDD" id="cd01335">
    <property type="entry name" value="Radical_SAM"/>
    <property type="match status" value="1"/>
</dbReference>
<evidence type="ECO:0000256" key="8">
    <source>
        <dbReference type="ARBA" id="ARBA00023014"/>
    </source>
</evidence>
<dbReference type="AlphaFoldDB" id="A0A9D9IVP3"/>
<dbReference type="SFLD" id="SFLDS00029">
    <property type="entry name" value="Radical_SAM"/>
    <property type="match status" value="1"/>
</dbReference>
<dbReference type="PANTHER" id="PTHR30352">
    <property type="entry name" value="PYRUVATE FORMATE-LYASE-ACTIVATING ENZYME"/>
    <property type="match status" value="1"/>
</dbReference>
<evidence type="ECO:0000256" key="5">
    <source>
        <dbReference type="ARBA" id="ARBA00022723"/>
    </source>
</evidence>
<keyword evidence="11" id="KW-0456">Lyase</keyword>
<evidence type="ECO:0000313" key="12">
    <source>
        <dbReference type="Proteomes" id="UP000823771"/>
    </source>
</evidence>
<dbReference type="InterPro" id="IPR034457">
    <property type="entry name" value="Organic_radical-activating"/>
</dbReference>
<dbReference type="Proteomes" id="UP000823771">
    <property type="component" value="Unassembled WGS sequence"/>
</dbReference>
<evidence type="ECO:0000256" key="7">
    <source>
        <dbReference type="ARBA" id="ARBA00023004"/>
    </source>
</evidence>
<evidence type="ECO:0000256" key="3">
    <source>
        <dbReference type="ARBA" id="ARBA00022485"/>
    </source>
</evidence>
<keyword evidence="11" id="KW-0670">Pyruvate</keyword>
<dbReference type="GO" id="GO:0043365">
    <property type="term" value="F:[formate-C-acetyltransferase]-activating enzyme activity"/>
    <property type="evidence" value="ECO:0007669"/>
    <property type="project" value="UniProtKB-UniRule"/>
</dbReference>
<dbReference type="InterPro" id="IPR007197">
    <property type="entry name" value="rSAM"/>
</dbReference>
<keyword evidence="8 9" id="KW-0411">Iron-sulfur</keyword>
<dbReference type="InterPro" id="IPR058240">
    <property type="entry name" value="rSAM_sf"/>
</dbReference>
<dbReference type="GO" id="GO:0016829">
    <property type="term" value="F:lyase activity"/>
    <property type="evidence" value="ECO:0007669"/>
    <property type="project" value="UniProtKB-KW"/>
</dbReference>
<comment type="catalytic activity">
    <reaction evidence="9">
        <text>glycyl-[formate C-acetyltransferase] + reduced [flavodoxin] + S-adenosyl-L-methionine = glycin-2-yl radical-[formate C-acetyltransferase] + semiquinone [flavodoxin] + 5'-deoxyadenosine + L-methionine + H(+)</text>
        <dbReference type="Rhea" id="RHEA:19225"/>
        <dbReference type="Rhea" id="RHEA-COMP:10622"/>
        <dbReference type="Rhea" id="RHEA-COMP:12190"/>
        <dbReference type="Rhea" id="RHEA-COMP:12191"/>
        <dbReference type="Rhea" id="RHEA-COMP:14480"/>
        <dbReference type="ChEBI" id="CHEBI:15378"/>
        <dbReference type="ChEBI" id="CHEBI:17319"/>
        <dbReference type="ChEBI" id="CHEBI:29947"/>
        <dbReference type="ChEBI" id="CHEBI:32722"/>
        <dbReference type="ChEBI" id="CHEBI:57618"/>
        <dbReference type="ChEBI" id="CHEBI:57844"/>
        <dbReference type="ChEBI" id="CHEBI:59789"/>
        <dbReference type="ChEBI" id="CHEBI:140311"/>
        <dbReference type="EC" id="1.97.1.4"/>
    </reaction>
</comment>
<dbReference type="PANTHER" id="PTHR30352:SF5">
    <property type="entry name" value="PYRUVATE FORMATE-LYASE 1-ACTIVATING ENZYME"/>
    <property type="match status" value="1"/>
</dbReference>
<sequence length="253" mass="28706">MELKVHSYESMGTYDGPGLRLVIFLQGCPFRCLYCANPDTIPSEGGKPTGIGEIVEMAVRQKPFFGKRGGVTFSGGEPTMQAKALIPAVKELKKNGINICLDSNGAIWNLHVERLLELTDLVLLDVKEFNPRRHEELTGRSNSQTLLTAKWLEEHGKPFWLRYVLVPGLTDFEEDIRALGEHFGSRTLPDGSRSGGYRMIQRVEILPYHTLGVNKYRSLGQEYRLKDVKLNTKEQLEKAERLFKEYFECVVTN</sequence>
<comment type="cofactor">
    <cofactor evidence="9">
        <name>[4Fe-4S] cluster</name>
        <dbReference type="ChEBI" id="CHEBI:49883"/>
    </cofactor>
    <text evidence="9">Binds 1 [4Fe-4S] cluster. The cluster is coordinated with 3 cysteines and an exchangeable S-adenosyl-L-methionine.</text>
</comment>
<reference evidence="11" key="1">
    <citation type="submission" date="2020-10" db="EMBL/GenBank/DDBJ databases">
        <authorList>
            <person name="Gilroy R."/>
        </authorList>
    </citation>
    <scope>NUCLEOTIDE SEQUENCE</scope>
    <source>
        <strain evidence="11">2478</strain>
    </source>
</reference>
<keyword evidence="3 9" id="KW-0004">4Fe-4S</keyword>
<comment type="function">
    <text evidence="9">Activation of pyruvate formate-lyase under anaerobic conditions by generation of an organic free radical, using S-adenosylmethionine and reduced flavodoxin as cosubstrates to produce 5'-deoxy-adenosine.</text>
</comment>
<dbReference type="InterPro" id="IPR013785">
    <property type="entry name" value="Aldolase_TIM"/>
</dbReference>
<keyword evidence="7 9" id="KW-0408">Iron</keyword>
<evidence type="ECO:0000259" key="10">
    <source>
        <dbReference type="PROSITE" id="PS51918"/>
    </source>
</evidence>
<keyword evidence="6 9" id="KW-0560">Oxidoreductase</keyword>
<evidence type="ECO:0000256" key="2">
    <source>
        <dbReference type="ARBA" id="ARBA00009777"/>
    </source>
</evidence>
<accession>A0A9D9IVP3</accession>
<comment type="caution">
    <text evidence="11">The sequence shown here is derived from an EMBL/GenBank/DDBJ whole genome shotgun (WGS) entry which is preliminary data.</text>
</comment>
<dbReference type="SUPFAM" id="SSF102114">
    <property type="entry name" value="Radical SAM enzymes"/>
    <property type="match status" value="1"/>
</dbReference>
<comment type="function">
    <text evidence="1">Activation of pyruvate formate-lyase 1 under anaerobic conditions by generation of an organic free radical, using S-adenosylmethionine and reduced flavodoxin as cosubstrates to produce 5'-deoxy-adenosine.</text>
</comment>
<protein>
    <recommendedName>
        <fullName evidence="9">Pyruvate formate-lyase-activating enzyme</fullName>
        <ecNumber evidence="9">1.97.1.4</ecNumber>
    </recommendedName>
</protein>
<dbReference type="EC" id="1.97.1.4" evidence="9"/>
<evidence type="ECO:0000256" key="6">
    <source>
        <dbReference type="ARBA" id="ARBA00023002"/>
    </source>
</evidence>
<gene>
    <name evidence="11" type="primary">pflA</name>
    <name evidence="11" type="ORF">IAB80_08455</name>
</gene>
<dbReference type="SFLD" id="SFLDG01066">
    <property type="entry name" value="organic_radical-activating_enz"/>
    <property type="match status" value="1"/>
</dbReference>
<organism evidence="11 12">
    <name type="scientific">Candidatus Cryptobacteroides excrementipullorum</name>
    <dbReference type="NCBI Taxonomy" id="2840761"/>
    <lineage>
        <taxon>Bacteria</taxon>
        <taxon>Pseudomonadati</taxon>
        <taxon>Bacteroidota</taxon>
        <taxon>Bacteroidia</taxon>
        <taxon>Bacteroidales</taxon>
        <taxon>Candidatus Cryptobacteroides</taxon>
    </lineage>
</organism>
<dbReference type="GO" id="GO:0005737">
    <property type="term" value="C:cytoplasm"/>
    <property type="evidence" value="ECO:0007669"/>
    <property type="project" value="UniProtKB-SubCell"/>
</dbReference>
<keyword evidence="9" id="KW-0963">Cytoplasm</keyword>
<dbReference type="NCBIfam" id="TIGR02493">
    <property type="entry name" value="PFLA"/>
    <property type="match status" value="1"/>
</dbReference>
<dbReference type="GO" id="GO:0051539">
    <property type="term" value="F:4 iron, 4 sulfur cluster binding"/>
    <property type="evidence" value="ECO:0007669"/>
    <property type="project" value="UniProtKB-UniRule"/>
</dbReference>
<feature type="domain" description="Radical SAM core" evidence="10">
    <location>
        <begin position="14"/>
        <end position="245"/>
    </location>
</feature>
<dbReference type="PROSITE" id="PS51918">
    <property type="entry name" value="RADICAL_SAM"/>
    <property type="match status" value="1"/>
</dbReference>
<proteinExistence type="inferred from homology"/>
<dbReference type="PROSITE" id="PS01087">
    <property type="entry name" value="RADICAL_ACTIVATING"/>
    <property type="match status" value="1"/>
</dbReference>
<reference evidence="11" key="2">
    <citation type="journal article" date="2021" name="PeerJ">
        <title>Extensive microbial diversity within the chicken gut microbiome revealed by metagenomics and culture.</title>
        <authorList>
            <person name="Gilroy R."/>
            <person name="Ravi A."/>
            <person name="Getino M."/>
            <person name="Pursley I."/>
            <person name="Horton D.L."/>
            <person name="Alikhan N.F."/>
            <person name="Baker D."/>
            <person name="Gharbi K."/>
            <person name="Hall N."/>
            <person name="Watson M."/>
            <person name="Adriaenssens E.M."/>
            <person name="Foster-Nyarko E."/>
            <person name="Jarju S."/>
            <person name="Secka A."/>
            <person name="Antonio M."/>
            <person name="Oren A."/>
            <person name="Chaudhuri R.R."/>
            <person name="La Ragione R."/>
            <person name="Hildebrand F."/>
            <person name="Pallen M.J."/>
        </authorList>
    </citation>
    <scope>NUCLEOTIDE SEQUENCE</scope>
    <source>
        <strain evidence="11">2478</strain>
    </source>
</reference>
<comment type="subcellular location">
    <subcellularLocation>
        <location evidence="9">Cytoplasm</location>
    </subcellularLocation>
</comment>
<evidence type="ECO:0000256" key="4">
    <source>
        <dbReference type="ARBA" id="ARBA00022691"/>
    </source>
</evidence>